<accession>A0A0F9GGA8</accession>
<dbReference type="AlphaFoldDB" id="A0A0F9GGA8"/>
<reference evidence="1" key="1">
    <citation type="journal article" date="2015" name="Nature">
        <title>Complex archaea that bridge the gap between prokaryotes and eukaryotes.</title>
        <authorList>
            <person name="Spang A."/>
            <person name="Saw J.H."/>
            <person name="Jorgensen S.L."/>
            <person name="Zaremba-Niedzwiedzka K."/>
            <person name="Martijn J."/>
            <person name="Lind A.E."/>
            <person name="van Eijk R."/>
            <person name="Schleper C."/>
            <person name="Guy L."/>
            <person name="Ettema T.J."/>
        </authorList>
    </citation>
    <scope>NUCLEOTIDE SEQUENCE</scope>
</reference>
<sequence length="181" mass="19029">MGIQLIDGKGTGGAAEVRNQKLVTITDGLSPLALATLDGRAYSFSNVTYDPDALDTIILLKNIHPTKNFHICDVAISCDVATEWHAHIVTAVFTQAGTLAITPVNLNSNFGNSSSIDAFGDETANTQGAIIHPHFVTTIANTSLQYNYNGALTIAPGHAFALDTVTASTAAHVSVTGYQEE</sequence>
<proteinExistence type="predicted"/>
<protein>
    <submittedName>
        <fullName evidence="1">Uncharacterized protein</fullName>
    </submittedName>
</protein>
<evidence type="ECO:0000313" key="1">
    <source>
        <dbReference type="EMBL" id="KKL89626.1"/>
    </source>
</evidence>
<dbReference type="EMBL" id="LAZR01020234">
    <property type="protein sequence ID" value="KKL89626.1"/>
    <property type="molecule type" value="Genomic_DNA"/>
</dbReference>
<comment type="caution">
    <text evidence="1">The sequence shown here is derived from an EMBL/GenBank/DDBJ whole genome shotgun (WGS) entry which is preliminary data.</text>
</comment>
<organism evidence="1">
    <name type="scientific">marine sediment metagenome</name>
    <dbReference type="NCBI Taxonomy" id="412755"/>
    <lineage>
        <taxon>unclassified sequences</taxon>
        <taxon>metagenomes</taxon>
        <taxon>ecological metagenomes</taxon>
    </lineage>
</organism>
<gene>
    <name evidence="1" type="ORF">LCGC14_1912830</name>
</gene>
<name>A0A0F9GGA8_9ZZZZ</name>